<gene>
    <name evidence="2" type="ORF">RJ641_033257</name>
</gene>
<comment type="caution">
    <text evidence="2">The sequence shown here is derived from an EMBL/GenBank/DDBJ whole genome shotgun (WGS) entry which is preliminary data.</text>
</comment>
<name>A0AAN8ZFW5_9MAGN</name>
<keyword evidence="1" id="KW-0732">Signal</keyword>
<reference evidence="2 3" key="1">
    <citation type="submission" date="2023-12" db="EMBL/GenBank/DDBJ databases">
        <title>A high-quality genome assembly for Dillenia turbinata (Dilleniales).</title>
        <authorList>
            <person name="Chanderbali A."/>
        </authorList>
    </citation>
    <scope>NUCLEOTIDE SEQUENCE [LARGE SCALE GENOMIC DNA]</scope>
    <source>
        <strain evidence="2">LSX21</strain>
        <tissue evidence="2">Leaf</tissue>
    </source>
</reference>
<proteinExistence type="predicted"/>
<protein>
    <submittedName>
        <fullName evidence="2">Uncharacterized protein</fullName>
    </submittedName>
</protein>
<feature type="signal peptide" evidence="1">
    <location>
        <begin position="1"/>
        <end position="25"/>
    </location>
</feature>
<feature type="chain" id="PRO_5042858394" evidence="1">
    <location>
        <begin position="26"/>
        <end position="86"/>
    </location>
</feature>
<dbReference type="Proteomes" id="UP001370490">
    <property type="component" value="Unassembled WGS sequence"/>
</dbReference>
<dbReference type="AlphaFoldDB" id="A0AAN8ZFW5"/>
<organism evidence="2 3">
    <name type="scientific">Dillenia turbinata</name>
    <dbReference type="NCBI Taxonomy" id="194707"/>
    <lineage>
        <taxon>Eukaryota</taxon>
        <taxon>Viridiplantae</taxon>
        <taxon>Streptophyta</taxon>
        <taxon>Embryophyta</taxon>
        <taxon>Tracheophyta</taxon>
        <taxon>Spermatophyta</taxon>
        <taxon>Magnoliopsida</taxon>
        <taxon>eudicotyledons</taxon>
        <taxon>Gunneridae</taxon>
        <taxon>Pentapetalae</taxon>
        <taxon>Dilleniales</taxon>
        <taxon>Dilleniaceae</taxon>
        <taxon>Dillenia</taxon>
    </lineage>
</organism>
<evidence type="ECO:0000256" key="1">
    <source>
        <dbReference type="SAM" id="SignalP"/>
    </source>
</evidence>
<dbReference type="EMBL" id="JBAMMX010000007">
    <property type="protein sequence ID" value="KAK6936227.1"/>
    <property type="molecule type" value="Genomic_DNA"/>
</dbReference>
<evidence type="ECO:0000313" key="2">
    <source>
        <dbReference type="EMBL" id="KAK6936227.1"/>
    </source>
</evidence>
<evidence type="ECO:0000313" key="3">
    <source>
        <dbReference type="Proteomes" id="UP001370490"/>
    </source>
</evidence>
<accession>A0AAN8ZFW5</accession>
<sequence length="86" mass="9939">MRLPSSGMLLLMIFTFNCTMMMSWTLDGEGPKYYLFTHVNFDVLYNADRIIDMSAFSYPNHMTSAHSENRLKKYSNSLENSLVLVS</sequence>
<keyword evidence="3" id="KW-1185">Reference proteome</keyword>